<sequence>RISTNDYEDFVFFMSEMGFIKTYNPIINNIVRILVMPYGIMANLVPCENCGRTFNPDRLEVHQRSCRPTGQPKRSNMQEQESDGASTPVKVPPAVYCYICGKMFGTRSIGIHEPQCLEKWRLENDKLPAQQRRPEPMKPQSRVTASSKARPAPLPPPPPPQKDPELAAAPHTMDCYLCGREFDTRVLNRHEDQCIKEWRKWNRSLPPDQRRPEPERPEFKFNK</sequence>
<reference evidence="8" key="2">
    <citation type="submission" date="2023-05" db="EMBL/GenBank/DDBJ databases">
        <authorList>
            <person name="Fouks B."/>
        </authorList>
    </citation>
    <scope>NUCLEOTIDE SEQUENCE</scope>
    <source>
        <strain evidence="8">Stay&amp;Tobe</strain>
        <tissue evidence="8">Testes</tissue>
    </source>
</reference>
<accession>A0AAD8E392</accession>
<comment type="caution">
    <text evidence="8">The sequence shown here is derived from an EMBL/GenBank/DDBJ whole genome shotgun (WGS) entry which is preliminary data.</text>
</comment>
<gene>
    <name evidence="8" type="ORF">L9F63_007886</name>
</gene>
<feature type="region of interest" description="Disordered" evidence="6">
    <location>
        <begin position="127"/>
        <end position="167"/>
    </location>
</feature>
<feature type="non-terminal residue" evidence="8">
    <location>
        <position position="1"/>
    </location>
</feature>
<evidence type="ECO:0000256" key="1">
    <source>
        <dbReference type="ARBA" id="ARBA00022723"/>
    </source>
</evidence>
<evidence type="ECO:0000313" key="9">
    <source>
        <dbReference type="Proteomes" id="UP001233999"/>
    </source>
</evidence>
<dbReference type="InterPro" id="IPR026319">
    <property type="entry name" value="ZC2HC1A/B-like"/>
</dbReference>
<feature type="compositionally biased region" description="Pro residues" evidence="6">
    <location>
        <begin position="152"/>
        <end position="161"/>
    </location>
</feature>
<evidence type="ECO:0000256" key="5">
    <source>
        <dbReference type="PROSITE-ProRule" id="PRU01371"/>
    </source>
</evidence>
<dbReference type="PANTHER" id="PTHR13555">
    <property type="entry name" value="C2H2 ZINC FINGER CGI-62-RELATED"/>
    <property type="match status" value="1"/>
</dbReference>
<evidence type="ECO:0000256" key="2">
    <source>
        <dbReference type="ARBA" id="ARBA00022737"/>
    </source>
</evidence>
<feature type="non-terminal residue" evidence="8">
    <location>
        <position position="223"/>
    </location>
</feature>
<name>A0AAD8E392_DIPPU</name>
<feature type="region of interest" description="Disordered" evidence="6">
    <location>
        <begin position="61"/>
        <end position="88"/>
    </location>
</feature>
<evidence type="ECO:0000256" key="3">
    <source>
        <dbReference type="ARBA" id="ARBA00022771"/>
    </source>
</evidence>
<dbReference type="PANTHER" id="PTHR13555:SF66">
    <property type="entry name" value="ZINC FINGER PROTEIN 474"/>
    <property type="match status" value="1"/>
</dbReference>
<proteinExistence type="predicted"/>
<keyword evidence="4" id="KW-0862">Zinc</keyword>
<dbReference type="Gene3D" id="3.30.160.60">
    <property type="entry name" value="Classic Zinc Finger"/>
    <property type="match status" value="2"/>
</dbReference>
<reference evidence="8" key="1">
    <citation type="journal article" date="2023" name="IScience">
        <title>Live-bearing cockroach genome reveals convergent evolutionary mechanisms linked to viviparity in insects and beyond.</title>
        <authorList>
            <person name="Fouks B."/>
            <person name="Harrison M.C."/>
            <person name="Mikhailova A.A."/>
            <person name="Marchal E."/>
            <person name="English S."/>
            <person name="Carruthers M."/>
            <person name="Jennings E.C."/>
            <person name="Chiamaka E.L."/>
            <person name="Frigard R.A."/>
            <person name="Pippel M."/>
            <person name="Attardo G.M."/>
            <person name="Benoit J.B."/>
            <person name="Bornberg-Bauer E."/>
            <person name="Tobe S.S."/>
        </authorList>
    </citation>
    <scope>NUCLEOTIDE SEQUENCE</scope>
    <source>
        <strain evidence="8">Stay&amp;Tobe</strain>
    </source>
</reference>
<dbReference type="Proteomes" id="UP001233999">
    <property type="component" value="Unassembled WGS sequence"/>
</dbReference>
<keyword evidence="2" id="KW-0677">Repeat</keyword>
<feature type="compositionally biased region" description="Polar residues" evidence="6">
    <location>
        <begin position="66"/>
        <end position="85"/>
    </location>
</feature>
<keyword evidence="9" id="KW-1185">Reference proteome</keyword>
<feature type="domain" description="C2HC/C3H-type" evidence="7">
    <location>
        <begin position="43"/>
        <end position="72"/>
    </location>
</feature>
<feature type="compositionally biased region" description="Basic and acidic residues" evidence="6">
    <location>
        <begin position="127"/>
        <end position="136"/>
    </location>
</feature>
<keyword evidence="1" id="KW-0479">Metal-binding</keyword>
<feature type="compositionally biased region" description="Basic and acidic residues" evidence="6">
    <location>
        <begin position="208"/>
        <end position="223"/>
    </location>
</feature>
<evidence type="ECO:0000313" key="8">
    <source>
        <dbReference type="EMBL" id="KAJ9574947.1"/>
    </source>
</evidence>
<evidence type="ECO:0000259" key="7">
    <source>
        <dbReference type="PROSITE" id="PS52027"/>
    </source>
</evidence>
<dbReference type="GO" id="GO:0008270">
    <property type="term" value="F:zinc ion binding"/>
    <property type="evidence" value="ECO:0007669"/>
    <property type="project" value="UniProtKB-KW"/>
</dbReference>
<dbReference type="InterPro" id="IPR049899">
    <property type="entry name" value="Znf_C2HC_C3H"/>
</dbReference>
<feature type="region of interest" description="Disordered" evidence="6">
    <location>
        <begin position="200"/>
        <end position="223"/>
    </location>
</feature>
<keyword evidence="3 5" id="KW-0863">Zinc-finger</keyword>
<evidence type="ECO:0000256" key="6">
    <source>
        <dbReference type="SAM" id="MobiDB-lite"/>
    </source>
</evidence>
<organism evidence="8 9">
    <name type="scientific">Diploptera punctata</name>
    <name type="common">Pacific beetle cockroach</name>
    <dbReference type="NCBI Taxonomy" id="6984"/>
    <lineage>
        <taxon>Eukaryota</taxon>
        <taxon>Metazoa</taxon>
        <taxon>Ecdysozoa</taxon>
        <taxon>Arthropoda</taxon>
        <taxon>Hexapoda</taxon>
        <taxon>Insecta</taxon>
        <taxon>Pterygota</taxon>
        <taxon>Neoptera</taxon>
        <taxon>Polyneoptera</taxon>
        <taxon>Dictyoptera</taxon>
        <taxon>Blattodea</taxon>
        <taxon>Blaberoidea</taxon>
        <taxon>Blaberidae</taxon>
        <taxon>Diplopterinae</taxon>
        <taxon>Diploptera</taxon>
    </lineage>
</organism>
<dbReference type="Pfam" id="PF13913">
    <property type="entry name" value="zf-C2HC_2"/>
    <property type="match status" value="3"/>
</dbReference>
<dbReference type="AlphaFoldDB" id="A0AAD8E392"/>
<dbReference type="EMBL" id="JASPKZ010010251">
    <property type="protein sequence ID" value="KAJ9574947.1"/>
    <property type="molecule type" value="Genomic_DNA"/>
</dbReference>
<protein>
    <recommendedName>
        <fullName evidence="7">C2HC/C3H-type domain-containing protein</fullName>
    </recommendedName>
</protein>
<evidence type="ECO:0000256" key="4">
    <source>
        <dbReference type="ARBA" id="ARBA00022833"/>
    </source>
</evidence>
<dbReference type="PROSITE" id="PS52027">
    <property type="entry name" value="ZF_C2HC_C3H"/>
    <property type="match status" value="1"/>
</dbReference>